<protein>
    <recommendedName>
        <fullName evidence="4">DUF4178 domain-containing protein</fullName>
    </recommendedName>
</protein>
<proteinExistence type="predicted"/>
<evidence type="ECO:0008006" key="4">
    <source>
        <dbReference type="Google" id="ProtNLM"/>
    </source>
</evidence>
<reference evidence="2" key="2">
    <citation type="submission" date="2020-09" db="EMBL/GenBank/DDBJ databases">
        <authorList>
            <person name="Sun Q."/>
            <person name="Zhou Y."/>
        </authorList>
    </citation>
    <scope>NUCLEOTIDE SEQUENCE</scope>
    <source>
        <strain evidence="2">CGMCC 1.15966</strain>
    </source>
</reference>
<feature type="transmembrane region" description="Helical" evidence="1">
    <location>
        <begin position="366"/>
        <end position="386"/>
    </location>
</feature>
<organism evidence="2 3">
    <name type="scientific">Sphingobacterium cellulitidis</name>
    <dbReference type="NCBI Taxonomy" id="1768011"/>
    <lineage>
        <taxon>Bacteria</taxon>
        <taxon>Pseudomonadati</taxon>
        <taxon>Bacteroidota</taxon>
        <taxon>Sphingobacteriia</taxon>
        <taxon>Sphingobacteriales</taxon>
        <taxon>Sphingobacteriaceae</taxon>
        <taxon>Sphingobacterium</taxon>
    </lineage>
</organism>
<dbReference type="EMBL" id="BMKM01000019">
    <property type="protein sequence ID" value="GGE35644.1"/>
    <property type="molecule type" value="Genomic_DNA"/>
</dbReference>
<keyword evidence="1" id="KW-0472">Membrane</keyword>
<sequence length="464" mass="53063">MMEIKCSKCSHNQKFPVEVFDYTGYVCPSCHSYFVGDDKDTWVFKKQFSANQKTVWAELSEIIDVGNKKPCIITIIQRKSQNGVGNEYVCLNKDDKDIFFSDGGGYYCTLEQIDPASVRIKPDSVSHNNQNYSFEETVKQKVIYAEGFVFEDLENESEASTYAHTFKELDFFSIETIDGEQECYKGTYWDRTSYLNLFQKSRRYLERTKKFGNQFILSILPLLILPYFIYSYINEPQKQIQHIEFNETFTSKSSSNSFISTPFELKGTVKKHLVYEGFSIPSHSGSMLTISLVNENNNAVTSLRPIVHVANPQNLANVIDIDFCKVLPGRYHFVFETGELETEVTEFKLEEQIKLKYGGYSNTPLIFLYIIYIIGIGIYGAILFSANEKGKTGVDDKSTAYGILFKSGFFIFSIVGLALIFGLKYIEDQQSCESTIKIDTQVDHTGTGSSRIYRRSNFFIGNHK</sequence>
<accession>A0A8H9G4G7</accession>
<comment type="caution">
    <text evidence="2">The sequence shown here is derived from an EMBL/GenBank/DDBJ whole genome shotgun (WGS) entry which is preliminary data.</text>
</comment>
<evidence type="ECO:0000313" key="3">
    <source>
        <dbReference type="Proteomes" id="UP000614460"/>
    </source>
</evidence>
<keyword evidence="1" id="KW-1133">Transmembrane helix</keyword>
<reference evidence="2" key="1">
    <citation type="journal article" date="2014" name="Int. J. Syst. Evol. Microbiol.">
        <title>Complete genome sequence of Corynebacterium casei LMG S-19264T (=DSM 44701T), isolated from a smear-ripened cheese.</title>
        <authorList>
            <consortium name="US DOE Joint Genome Institute (JGI-PGF)"/>
            <person name="Walter F."/>
            <person name="Albersmeier A."/>
            <person name="Kalinowski J."/>
            <person name="Ruckert C."/>
        </authorList>
    </citation>
    <scope>NUCLEOTIDE SEQUENCE</scope>
    <source>
        <strain evidence="2">CGMCC 1.15966</strain>
    </source>
</reference>
<feature type="transmembrane region" description="Helical" evidence="1">
    <location>
        <begin position="211"/>
        <end position="230"/>
    </location>
</feature>
<evidence type="ECO:0000313" key="2">
    <source>
        <dbReference type="EMBL" id="GGE35644.1"/>
    </source>
</evidence>
<keyword evidence="1" id="KW-0812">Transmembrane</keyword>
<dbReference type="AlphaFoldDB" id="A0A8H9G4G7"/>
<evidence type="ECO:0000256" key="1">
    <source>
        <dbReference type="SAM" id="Phobius"/>
    </source>
</evidence>
<dbReference type="RefSeq" id="WP_094258901.1">
    <property type="nucleotide sequence ID" value="NZ_BMKM01000019.1"/>
</dbReference>
<keyword evidence="3" id="KW-1185">Reference proteome</keyword>
<dbReference type="Proteomes" id="UP000614460">
    <property type="component" value="Unassembled WGS sequence"/>
</dbReference>
<name>A0A8H9G4G7_9SPHI</name>
<feature type="transmembrane region" description="Helical" evidence="1">
    <location>
        <begin position="407"/>
        <end position="426"/>
    </location>
</feature>
<gene>
    <name evidence="2" type="ORF">GCM10011516_36550</name>
</gene>